<reference evidence="15 16" key="1">
    <citation type="submission" date="2018-06" db="EMBL/GenBank/DDBJ databases">
        <authorList>
            <consortium name="Pathogen Informatics"/>
            <person name="Doyle S."/>
        </authorList>
    </citation>
    <scope>NUCLEOTIDE SEQUENCE [LARGE SCALE GENOMIC DNA]</scope>
    <source>
        <strain evidence="15 16">NCTC11470</strain>
    </source>
</reference>
<evidence type="ECO:0000256" key="4">
    <source>
        <dbReference type="ARBA" id="ARBA00022475"/>
    </source>
</evidence>
<accession>A0A380PX01</accession>
<dbReference type="PIRSF" id="PIRSF004539">
    <property type="entry name" value="C4-dicrbxl_trns"/>
    <property type="match status" value="1"/>
</dbReference>
<dbReference type="InterPro" id="IPR004668">
    <property type="entry name" value="Anaer_Dcu_memb_transpt"/>
</dbReference>
<dbReference type="GeneID" id="57904776"/>
<comment type="catalytic activity">
    <reaction evidence="11">
        <text>fumarate(in) + succinate(out) = fumarate(out) + succinate(in)</text>
        <dbReference type="Rhea" id="RHEA:29323"/>
        <dbReference type="ChEBI" id="CHEBI:29806"/>
        <dbReference type="ChEBI" id="CHEBI:30031"/>
    </reaction>
    <physiologicalReaction direction="right-to-left" evidence="11">
        <dbReference type="Rhea" id="RHEA:29325"/>
    </physiologicalReaction>
</comment>
<evidence type="ECO:0000256" key="1">
    <source>
        <dbReference type="ARBA" id="ARBA00004429"/>
    </source>
</evidence>
<keyword evidence="3 13" id="KW-0813">Transport</keyword>
<feature type="transmembrane region" description="Helical" evidence="14">
    <location>
        <begin position="87"/>
        <end position="109"/>
    </location>
</feature>
<evidence type="ECO:0000256" key="12">
    <source>
        <dbReference type="ARBA" id="ARBA00036117"/>
    </source>
</evidence>
<evidence type="ECO:0000256" key="2">
    <source>
        <dbReference type="ARBA" id="ARBA00006413"/>
    </source>
</evidence>
<evidence type="ECO:0000256" key="6">
    <source>
        <dbReference type="ARBA" id="ARBA00022692"/>
    </source>
</evidence>
<comment type="function">
    <text evidence="13">Responsible for the transport of C4-dicarboxylates.</text>
</comment>
<evidence type="ECO:0000256" key="11">
    <source>
        <dbReference type="ARBA" id="ARBA00034287"/>
    </source>
</evidence>
<dbReference type="PANTHER" id="PTHR36106:SF2">
    <property type="entry name" value="C4-DICARBOXYLATE TRANSPORTER DCUA"/>
    <property type="match status" value="1"/>
</dbReference>
<evidence type="ECO:0000256" key="5">
    <source>
        <dbReference type="ARBA" id="ARBA00022519"/>
    </source>
</evidence>
<evidence type="ECO:0000256" key="13">
    <source>
        <dbReference type="PIRNR" id="PIRNR004539"/>
    </source>
</evidence>
<dbReference type="OrthoDB" id="9770910at2"/>
<dbReference type="Pfam" id="PF03605">
    <property type="entry name" value="DcuA_DcuB"/>
    <property type="match status" value="1"/>
</dbReference>
<feature type="transmembrane region" description="Helical" evidence="14">
    <location>
        <begin position="45"/>
        <end position="67"/>
    </location>
</feature>
<evidence type="ECO:0000256" key="14">
    <source>
        <dbReference type="SAM" id="Phobius"/>
    </source>
</evidence>
<dbReference type="Proteomes" id="UP000254835">
    <property type="component" value="Unassembled WGS sequence"/>
</dbReference>
<comment type="catalytic activity">
    <reaction evidence="9">
        <text>L-aspartate(in) + succinate(out) = L-aspartate(out) + succinate(in)</text>
        <dbReference type="Rhea" id="RHEA:29343"/>
        <dbReference type="ChEBI" id="CHEBI:29991"/>
        <dbReference type="ChEBI" id="CHEBI:30031"/>
    </reaction>
    <physiologicalReaction direction="right-to-left" evidence="9">
        <dbReference type="Rhea" id="RHEA:29345"/>
    </physiologicalReaction>
</comment>
<dbReference type="NCBIfam" id="TIGR00770">
    <property type="entry name" value="Dcu"/>
    <property type="match status" value="1"/>
</dbReference>
<sequence>MIAVELIIVLLAIFLGARLGGIGIGFAGGIGVLVLAIIGVKPGSIPFDVISIIMAVIAAISAMQVAGGMDYLVQQTEKLLRKNPKHITILAPLVTYFLTIFAGTGNISLSALPVIAEVAKEQGIKPCRPLSTAVVSAQIAITASPISAAVVYMSSVMEGHGVSYLHLLMIVIPSTLLAVFVMSLIVSWCFNSKLSDDPIYLKRLEEGLVTLRGDTVKVIKPRAKTSVLLFLAGVLSVVAYAIINSPSVGLVATPLMNTTNAILIIMLSVATITTLVCSVDTDSILNSSTFKAGMSACICILGVAWLGDTFVQHNLEWIKETAGSLIQAHSWLLAVIFFFCSALLYSQAATAKALMPMAMALNVSPLAAIASFAAVSGLFILPTYPTLVAAVQMDDTGTTRIGRFVFNHPFFIPGTIGVALAVCFGFVMGGLVL</sequence>
<evidence type="ECO:0000256" key="7">
    <source>
        <dbReference type="ARBA" id="ARBA00022989"/>
    </source>
</evidence>
<dbReference type="EMBL" id="UHJA01000001">
    <property type="protein sequence ID" value="SUP78088.1"/>
    <property type="molecule type" value="Genomic_DNA"/>
</dbReference>
<feature type="transmembrane region" description="Helical" evidence="14">
    <location>
        <begin position="289"/>
        <end position="306"/>
    </location>
</feature>
<protein>
    <recommendedName>
        <fullName evidence="13">C4-dicarboxylate transporter</fullName>
    </recommendedName>
</protein>
<comment type="catalytic activity">
    <reaction evidence="10">
        <text>(S)-malate(in) + succinate(out) = (S)-malate(out) + succinate(in)</text>
        <dbReference type="Rhea" id="RHEA:29327"/>
        <dbReference type="ChEBI" id="CHEBI:15589"/>
        <dbReference type="ChEBI" id="CHEBI:30031"/>
    </reaction>
    <physiologicalReaction direction="right-to-left" evidence="10">
        <dbReference type="Rhea" id="RHEA:29329"/>
    </physiologicalReaction>
</comment>
<evidence type="ECO:0000256" key="10">
    <source>
        <dbReference type="ARBA" id="ARBA00034284"/>
    </source>
</evidence>
<name>A0A380PX01_YERFR</name>
<evidence type="ECO:0000256" key="9">
    <source>
        <dbReference type="ARBA" id="ARBA00034237"/>
    </source>
</evidence>
<evidence type="ECO:0000256" key="8">
    <source>
        <dbReference type="ARBA" id="ARBA00023136"/>
    </source>
</evidence>
<dbReference type="AlphaFoldDB" id="A0A380PX01"/>
<comment type="similarity">
    <text evidence="2 13">Belongs to the DcuA/DcuB transporter (TC 2.A.13.1) family.</text>
</comment>
<feature type="transmembrane region" description="Helical" evidence="14">
    <location>
        <begin position="227"/>
        <end position="243"/>
    </location>
</feature>
<proteinExistence type="inferred from homology"/>
<feature type="transmembrane region" description="Helical" evidence="14">
    <location>
        <begin position="164"/>
        <end position="190"/>
    </location>
</feature>
<feature type="transmembrane region" description="Helical" evidence="14">
    <location>
        <begin position="130"/>
        <end position="152"/>
    </location>
</feature>
<feature type="transmembrane region" description="Helical" evidence="14">
    <location>
        <begin position="255"/>
        <end position="277"/>
    </location>
</feature>
<evidence type="ECO:0000313" key="15">
    <source>
        <dbReference type="EMBL" id="SUP78088.1"/>
    </source>
</evidence>
<feature type="transmembrane region" description="Helical" evidence="14">
    <location>
        <begin position="366"/>
        <end position="390"/>
    </location>
</feature>
<feature type="transmembrane region" description="Helical" evidence="14">
    <location>
        <begin position="6"/>
        <end position="38"/>
    </location>
</feature>
<keyword evidence="8 13" id="KW-0472">Membrane</keyword>
<comment type="subcellular location">
    <subcellularLocation>
        <location evidence="1 13">Cell inner membrane</location>
        <topology evidence="1 13">Multi-pass membrane protein</topology>
    </subcellularLocation>
</comment>
<dbReference type="GO" id="GO:0005886">
    <property type="term" value="C:plasma membrane"/>
    <property type="evidence" value="ECO:0007669"/>
    <property type="project" value="UniProtKB-SubCell"/>
</dbReference>
<keyword evidence="5 13" id="KW-0997">Cell inner membrane</keyword>
<dbReference type="GO" id="GO:0015556">
    <property type="term" value="F:C4-dicarboxylate transmembrane transporter activity"/>
    <property type="evidence" value="ECO:0007669"/>
    <property type="project" value="InterPro"/>
</dbReference>
<dbReference type="PANTHER" id="PTHR36106">
    <property type="entry name" value="ANAEROBIC C4-DICARBOXYLATE TRANSPORTER DCUB"/>
    <property type="match status" value="1"/>
</dbReference>
<keyword evidence="7 14" id="KW-1133">Transmembrane helix</keyword>
<organism evidence="15 16">
    <name type="scientific">Yersinia frederiksenii</name>
    <dbReference type="NCBI Taxonomy" id="29484"/>
    <lineage>
        <taxon>Bacteria</taxon>
        <taxon>Pseudomonadati</taxon>
        <taxon>Pseudomonadota</taxon>
        <taxon>Gammaproteobacteria</taxon>
        <taxon>Enterobacterales</taxon>
        <taxon>Yersiniaceae</taxon>
        <taxon>Yersinia</taxon>
    </lineage>
</organism>
<dbReference type="NCBIfam" id="NF006927">
    <property type="entry name" value="PRK09412.1"/>
    <property type="match status" value="1"/>
</dbReference>
<keyword evidence="4 13" id="KW-1003">Cell membrane</keyword>
<evidence type="ECO:0000256" key="3">
    <source>
        <dbReference type="ARBA" id="ARBA00022448"/>
    </source>
</evidence>
<evidence type="ECO:0000313" key="16">
    <source>
        <dbReference type="Proteomes" id="UP000254835"/>
    </source>
</evidence>
<comment type="catalytic activity">
    <reaction evidence="12">
        <text>fumarate(in) + L-aspartate(out) = fumarate(out) + L-aspartate(in)</text>
        <dbReference type="Rhea" id="RHEA:72459"/>
        <dbReference type="ChEBI" id="CHEBI:29806"/>
        <dbReference type="ChEBI" id="CHEBI:29991"/>
    </reaction>
    <physiologicalReaction direction="left-to-right" evidence="12">
        <dbReference type="Rhea" id="RHEA:72460"/>
    </physiologicalReaction>
</comment>
<feature type="transmembrane region" description="Helical" evidence="14">
    <location>
        <begin position="326"/>
        <end position="345"/>
    </location>
</feature>
<dbReference type="RefSeq" id="WP_004706984.1">
    <property type="nucleotide sequence ID" value="NZ_CABHXP010000178.1"/>
</dbReference>
<keyword evidence="6 14" id="KW-0812">Transmembrane</keyword>
<gene>
    <name evidence="15" type="primary">b4138</name>
    <name evidence="15" type="ORF">NCTC11470_03192</name>
</gene>
<feature type="transmembrane region" description="Helical" evidence="14">
    <location>
        <begin position="410"/>
        <end position="432"/>
    </location>
</feature>
<dbReference type="NCBIfam" id="NF009136">
    <property type="entry name" value="PRK12489.1"/>
    <property type="match status" value="1"/>
</dbReference>